<keyword evidence="1" id="KW-0812">Transmembrane</keyword>
<feature type="transmembrane region" description="Helical" evidence="1">
    <location>
        <begin position="281"/>
        <end position="302"/>
    </location>
</feature>
<protein>
    <recommendedName>
        <fullName evidence="4">Polysulphide reductase, NrfD</fullName>
    </recommendedName>
</protein>
<dbReference type="RefSeq" id="WP_005999796.1">
    <property type="nucleotide sequence ID" value="NZ_AAEW02000007.1"/>
</dbReference>
<name>Q1K0H3_DESA6</name>
<feature type="transmembrane region" description="Helical" evidence="1">
    <location>
        <begin position="322"/>
        <end position="343"/>
    </location>
</feature>
<organism evidence="2 3">
    <name type="scientific">Desulfuromonas acetoxidans (strain DSM 684 / 11070)</name>
    <dbReference type="NCBI Taxonomy" id="281689"/>
    <lineage>
        <taxon>Bacteria</taxon>
        <taxon>Pseudomonadati</taxon>
        <taxon>Thermodesulfobacteriota</taxon>
        <taxon>Desulfuromonadia</taxon>
        <taxon>Desulfuromonadales</taxon>
        <taxon>Desulfuromonadaceae</taxon>
        <taxon>Desulfuromonas</taxon>
    </lineage>
</organism>
<feature type="transmembrane region" description="Helical" evidence="1">
    <location>
        <begin position="224"/>
        <end position="244"/>
    </location>
</feature>
<feature type="transmembrane region" description="Helical" evidence="1">
    <location>
        <begin position="184"/>
        <end position="203"/>
    </location>
</feature>
<dbReference type="OrthoDB" id="9810382at2"/>
<evidence type="ECO:0000256" key="1">
    <source>
        <dbReference type="SAM" id="Phobius"/>
    </source>
</evidence>
<keyword evidence="1" id="KW-1133">Transmembrane helix</keyword>
<reference evidence="2" key="1">
    <citation type="submission" date="2006-05" db="EMBL/GenBank/DDBJ databases">
        <title>Annotation of the draft genome assembly of Desulfuromonas acetoxidans DSM 684.</title>
        <authorList>
            <consortium name="US DOE Joint Genome Institute (JGI-ORNL)"/>
            <person name="Larimer F."/>
            <person name="Land M."/>
            <person name="Hauser L."/>
        </authorList>
    </citation>
    <scope>NUCLEOTIDE SEQUENCE [LARGE SCALE GENOMIC DNA]</scope>
    <source>
        <strain evidence="2">DSM 684</strain>
    </source>
</reference>
<evidence type="ECO:0000313" key="3">
    <source>
        <dbReference type="Proteomes" id="UP000005695"/>
    </source>
</evidence>
<accession>Q1K0H3</accession>
<feature type="transmembrane region" description="Helical" evidence="1">
    <location>
        <begin position="131"/>
        <end position="149"/>
    </location>
</feature>
<gene>
    <name evidence="2" type="ORF">Dace_2268</name>
</gene>
<evidence type="ECO:0008006" key="4">
    <source>
        <dbReference type="Google" id="ProtNLM"/>
    </source>
</evidence>
<reference evidence="2" key="2">
    <citation type="submission" date="2006-05" db="EMBL/GenBank/DDBJ databases">
        <title>Sequencing of the draft genome and assembly of Desulfuromonas acetoxidans DSM 684.</title>
        <authorList>
            <consortium name="US DOE Joint Genome Institute (JGI-PGF)"/>
            <person name="Copeland A."/>
            <person name="Lucas S."/>
            <person name="Lapidus A."/>
            <person name="Barry K."/>
            <person name="Detter J.C."/>
            <person name="Glavina del Rio T."/>
            <person name="Hammon N."/>
            <person name="Israni S."/>
            <person name="Dalin E."/>
            <person name="Tice H."/>
            <person name="Bruce D."/>
            <person name="Pitluck S."/>
            <person name="Richardson P."/>
        </authorList>
    </citation>
    <scope>NUCLEOTIDE SEQUENCE [LARGE SCALE GENOMIC DNA]</scope>
    <source>
        <strain evidence="2">DSM 684</strain>
    </source>
</reference>
<dbReference type="Proteomes" id="UP000005695">
    <property type="component" value="Unassembled WGS sequence"/>
</dbReference>
<keyword evidence="1" id="KW-0472">Membrane</keyword>
<feature type="transmembrane region" description="Helical" evidence="1">
    <location>
        <begin position="20"/>
        <end position="45"/>
    </location>
</feature>
<feature type="transmembrane region" description="Helical" evidence="1">
    <location>
        <begin position="97"/>
        <end position="119"/>
    </location>
</feature>
<dbReference type="AlphaFoldDB" id="Q1K0H3"/>
<evidence type="ECO:0000313" key="2">
    <source>
        <dbReference type="EMBL" id="EAT15968.1"/>
    </source>
</evidence>
<proteinExistence type="predicted"/>
<sequence>MMSLVPTPDALPMASGYFELLLLLTFPLHLVFMNAMLGGTMLAIWAHFKREPVHERLAYKIAQVLPLLIAFAINFGVPPLLFVQVVYGHLIYSSSVLMGVFWLSVIPVLLTVYYAVYIYDFKFWSLGRRGLPILMFAGVLMLMIAFLFSNNMTLMLTPETWDIYFKNSSGTFLNLAEPTLWPRYLHMLVGATAIGALVIALLGRLWAKQDAEVGELAQRVGLRVFLAVTCVQIMVGLWFLVALPADVMMMFMGRNLFATAVFLVAIATVMGVIFLAVKRRLVLCGGLALLLLYLMSLMRAFVRTGYVDNLFVTQIVEAQRDFSPLLLFVVTLVIGLLLIFWMIKVSLQAQEN</sequence>
<keyword evidence="3" id="KW-1185">Reference proteome</keyword>
<comment type="caution">
    <text evidence="2">The sequence shown here is derived from an EMBL/GenBank/DDBJ whole genome shotgun (WGS) entry which is preliminary data.</text>
</comment>
<feature type="transmembrane region" description="Helical" evidence="1">
    <location>
        <begin position="57"/>
        <end position="77"/>
    </location>
</feature>
<feature type="transmembrane region" description="Helical" evidence="1">
    <location>
        <begin position="256"/>
        <end position="276"/>
    </location>
</feature>
<dbReference type="EMBL" id="AAEW02000007">
    <property type="protein sequence ID" value="EAT15968.1"/>
    <property type="molecule type" value="Genomic_DNA"/>
</dbReference>